<dbReference type="PANTHER" id="PTHR11085">
    <property type="entry name" value="NAD-DEPENDENT PROTEIN DEACYLASE SIRTUIN-5, MITOCHONDRIAL-RELATED"/>
    <property type="match status" value="1"/>
</dbReference>
<organism evidence="7 8">
    <name type="scientific">Melanomma pulvis-pyrius CBS 109.77</name>
    <dbReference type="NCBI Taxonomy" id="1314802"/>
    <lineage>
        <taxon>Eukaryota</taxon>
        <taxon>Fungi</taxon>
        <taxon>Dikarya</taxon>
        <taxon>Ascomycota</taxon>
        <taxon>Pezizomycotina</taxon>
        <taxon>Dothideomycetes</taxon>
        <taxon>Pleosporomycetidae</taxon>
        <taxon>Pleosporales</taxon>
        <taxon>Melanommataceae</taxon>
        <taxon>Melanomma</taxon>
    </lineage>
</organism>
<dbReference type="GO" id="GO:0031508">
    <property type="term" value="P:pericentric heterochromatin formation"/>
    <property type="evidence" value="ECO:0007669"/>
    <property type="project" value="TreeGrafter"/>
</dbReference>
<sequence>MAKQSYSRRRQRKGSCVQKARKNGPSYISNTSIEDSSQIEQLKKDLSTKENIVIISGAGISTNAGVNDFRSCSKARMSSRNLFHSSAYCIPERATQLHNQLLTIFKSASTSGPTSLDRLMEAWAQCGRVRRHYTQNIDCRSDRLPSLSQRTVMLHGRVDTLRCSIRPQHTFRVTAESFPQLVNERCPMCQKEQKQRELEGKRRRSTGSLRSNILLYGECNPDESEILGAFNNDLHQPVDAVIIVGTRLEIGDLRDFVEKLCEKAKSGNKECLTVWVNREPPKRRVDFEMDYQFLGDCDKFALAVSR</sequence>
<dbReference type="GO" id="GO:0017136">
    <property type="term" value="F:histone deacetylase activity, NAD-dependent"/>
    <property type="evidence" value="ECO:0007669"/>
    <property type="project" value="TreeGrafter"/>
</dbReference>
<comment type="similarity">
    <text evidence="1">Belongs to the sirtuin family. Class I subfamily.</text>
</comment>
<keyword evidence="2" id="KW-0808">Transferase</keyword>
<dbReference type="Gene3D" id="3.40.50.1220">
    <property type="entry name" value="TPP-binding domain"/>
    <property type="match status" value="1"/>
</dbReference>
<feature type="domain" description="Deacetylase sirtuin-type" evidence="6">
    <location>
        <begin position="32"/>
        <end position="306"/>
    </location>
</feature>
<dbReference type="GO" id="GO:0070403">
    <property type="term" value="F:NAD+ binding"/>
    <property type="evidence" value="ECO:0007669"/>
    <property type="project" value="InterPro"/>
</dbReference>
<dbReference type="GO" id="GO:1990414">
    <property type="term" value="P:replication-born double-strand break repair via sister chromatid exchange"/>
    <property type="evidence" value="ECO:0007669"/>
    <property type="project" value="TreeGrafter"/>
</dbReference>
<accession>A0A6A6WVK8</accession>
<evidence type="ECO:0000313" key="7">
    <source>
        <dbReference type="EMBL" id="KAF2788129.1"/>
    </source>
</evidence>
<dbReference type="OrthoDB" id="2919105at2759"/>
<evidence type="ECO:0000256" key="3">
    <source>
        <dbReference type="ARBA" id="ARBA00023027"/>
    </source>
</evidence>
<dbReference type="GO" id="GO:0031934">
    <property type="term" value="C:mating-type region heterochromatin"/>
    <property type="evidence" value="ECO:0007669"/>
    <property type="project" value="TreeGrafter"/>
</dbReference>
<feature type="compositionally biased region" description="Basic residues" evidence="5">
    <location>
        <begin position="1"/>
        <end position="13"/>
    </location>
</feature>
<evidence type="ECO:0000259" key="6">
    <source>
        <dbReference type="PROSITE" id="PS50305"/>
    </source>
</evidence>
<dbReference type="AlphaFoldDB" id="A0A6A6WVK8"/>
<dbReference type="InterPro" id="IPR050134">
    <property type="entry name" value="NAD-dep_sirtuin_deacylases"/>
</dbReference>
<dbReference type="InterPro" id="IPR029035">
    <property type="entry name" value="DHS-like_NAD/FAD-binding_dom"/>
</dbReference>
<evidence type="ECO:0000256" key="1">
    <source>
        <dbReference type="ARBA" id="ARBA00006924"/>
    </source>
</evidence>
<keyword evidence="3" id="KW-0520">NAD</keyword>
<evidence type="ECO:0000256" key="4">
    <source>
        <dbReference type="PROSITE-ProRule" id="PRU00236"/>
    </source>
</evidence>
<dbReference type="GO" id="GO:0006282">
    <property type="term" value="P:regulation of DNA repair"/>
    <property type="evidence" value="ECO:0007669"/>
    <property type="project" value="TreeGrafter"/>
</dbReference>
<dbReference type="Proteomes" id="UP000799757">
    <property type="component" value="Unassembled WGS sequence"/>
</dbReference>
<protein>
    <submittedName>
        <fullName evidence="7">DHS-like NAD/FAD-binding domain-containing protein</fullName>
    </submittedName>
</protein>
<gene>
    <name evidence="7" type="ORF">K505DRAFT_256216</name>
</gene>
<dbReference type="CDD" id="cd00296">
    <property type="entry name" value="SIR2"/>
    <property type="match status" value="1"/>
</dbReference>
<feature type="region of interest" description="Disordered" evidence="5">
    <location>
        <begin position="1"/>
        <end position="31"/>
    </location>
</feature>
<dbReference type="PROSITE" id="PS50305">
    <property type="entry name" value="SIRTUIN"/>
    <property type="match status" value="1"/>
</dbReference>
<proteinExistence type="inferred from homology"/>
<reference evidence="7" key="1">
    <citation type="journal article" date="2020" name="Stud. Mycol.">
        <title>101 Dothideomycetes genomes: a test case for predicting lifestyles and emergence of pathogens.</title>
        <authorList>
            <person name="Haridas S."/>
            <person name="Albert R."/>
            <person name="Binder M."/>
            <person name="Bloem J."/>
            <person name="Labutti K."/>
            <person name="Salamov A."/>
            <person name="Andreopoulos B."/>
            <person name="Baker S."/>
            <person name="Barry K."/>
            <person name="Bills G."/>
            <person name="Bluhm B."/>
            <person name="Cannon C."/>
            <person name="Castanera R."/>
            <person name="Culley D."/>
            <person name="Daum C."/>
            <person name="Ezra D."/>
            <person name="Gonzalez J."/>
            <person name="Henrissat B."/>
            <person name="Kuo A."/>
            <person name="Liang C."/>
            <person name="Lipzen A."/>
            <person name="Lutzoni F."/>
            <person name="Magnuson J."/>
            <person name="Mondo S."/>
            <person name="Nolan M."/>
            <person name="Ohm R."/>
            <person name="Pangilinan J."/>
            <person name="Park H.-J."/>
            <person name="Ramirez L."/>
            <person name="Alfaro M."/>
            <person name="Sun H."/>
            <person name="Tritt A."/>
            <person name="Yoshinaga Y."/>
            <person name="Zwiers L.-H."/>
            <person name="Turgeon B."/>
            <person name="Goodwin S."/>
            <person name="Spatafora J."/>
            <person name="Crous P."/>
            <person name="Grigoriev I."/>
        </authorList>
    </citation>
    <scope>NUCLEOTIDE SEQUENCE</scope>
    <source>
        <strain evidence="7">CBS 109.77</strain>
    </source>
</reference>
<dbReference type="InterPro" id="IPR026591">
    <property type="entry name" value="Sirtuin_cat_small_dom_sf"/>
</dbReference>
<dbReference type="Gene3D" id="3.30.1600.10">
    <property type="entry name" value="SIR2/SIRT2 'Small Domain"/>
    <property type="match status" value="1"/>
</dbReference>
<dbReference type="SUPFAM" id="SSF52467">
    <property type="entry name" value="DHS-like NAD/FAD-binding domain"/>
    <property type="match status" value="1"/>
</dbReference>
<evidence type="ECO:0000256" key="2">
    <source>
        <dbReference type="ARBA" id="ARBA00022679"/>
    </source>
</evidence>
<name>A0A6A6WVK8_9PLEO</name>
<dbReference type="InterPro" id="IPR003000">
    <property type="entry name" value="Sirtuin"/>
</dbReference>
<dbReference type="EMBL" id="MU002244">
    <property type="protein sequence ID" value="KAF2788129.1"/>
    <property type="molecule type" value="Genomic_DNA"/>
</dbReference>
<evidence type="ECO:0000313" key="8">
    <source>
        <dbReference type="Proteomes" id="UP000799757"/>
    </source>
</evidence>
<dbReference type="InterPro" id="IPR026590">
    <property type="entry name" value="Ssirtuin_cat_dom"/>
</dbReference>
<dbReference type="PANTHER" id="PTHR11085:SF15">
    <property type="entry name" value="NAD-DEPENDENT HISTONE DEACETYLASE HST4"/>
    <property type="match status" value="1"/>
</dbReference>
<dbReference type="Pfam" id="PF02146">
    <property type="entry name" value="SIR2"/>
    <property type="match status" value="1"/>
</dbReference>
<keyword evidence="8" id="KW-1185">Reference proteome</keyword>
<dbReference type="GO" id="GO:0005634">
    <property type="term" value="C:nucleus"/>
    <property type="evidence" value="ECO:0007669"/>
    <property type="project" value="TreeGrafter"/>
</dbReference>
<evidence type="ECO:0000256" key="5">
    <source>
        <dbReference type="SAM" id="MobiDB-lite"/>
    </source>
</evidence>
<comment type="caution">
    <text evidence="4">Lacks conserved residue(s) required for the propagation of feature annotation.</text>
</comment>
<dbReference type="GO" id="GO:0000122">
    <property type="term" value="P:negative regulation of transcription by RNA polymerase II"/>
    <property type="evidence" value="ECO:0007669"/>
    <property type="project" value="TreeGrafter"/>
</dbReference>